<evidence type="ECO:0000313" key="5">
    <source>
        <dbReference type="Proteomes" id="UP001241169"/>
    </source>
</evidence>
<organism evidence="4 5">
    <name type="scientific">Colletotrichum paranaense</name>
    <dbReference type="NCBI Taxonomy" id="1914294"/>
    <lineage>
        <taxon>Eukaryota</taxon>
        <taxon>Fungi</taxon>
        <taxon>Dikarya</taxon>
        <taxon>Ascomycota</taxon>
        <taxon>Pezizomycotina</taxon>
        <taxon>Sordariomycetes</taxon>
        <taxon>Hypocreomycetidae</taxon>
        <taxon>Glomerellales</taxon>
        <taxon>Glomerellaceae</taxon>
        <taxon>Colletotrichum</taxon>
        <taxon>Colletotrichum acutatum species complex</taxon>
    </lineage>
</organism>
<dbReference type="RefSeq" id="XP_060350225.1">
    <property type="nucleotide sequence ID" value="XM_060491351.1"/>
</dbReference>
<name>A0ABQ9SNK2_9PEZI</name>
<evidence type="ECO:0000313" key="4">
    <source>
        <dbReference type="EMBL" id="KAK1541091.1"/>
    </source>
</evidence>
<keyword evidence="5" id="KW-1185">Reference proteome</keyword>
<dbReference type="Proteomes" id="UP001241169">
    <property type="component" value="Unassembled WGS sequence"/>
</dbReference>
<dbReference type="EMBL" id="MOPA01000005">
    <property type="protein sequence ID" value="KAK1541091.1"/>
    <property type="molecule type" value="Genomic_DNA"/>
</dbReference>
<evidence type="ECO:0000256" key="3">
    <source>
        <dbReference type="ARBA" id="ARBA00023239"/>
    </source>
</evidence>
<reference evidence="4 5" key="1">
    <citation type="submission" date="2016-10" db="EMBL/GenBank/DDBJ databases">
        <title>The genome sequence of Colletotrichum fioriniae PJ7.</title>
        <authorList>
            <person name="Baroncelli R."/>
        </authorList>
    </citation>
    <scope>NUCLEOTIDE SEQUENCE [LARGE SCALE GENOMIC DNA]</scope>
    <source>
        <strain evidence="4 5">IMI 384185</strain>
    </source>
</reference>
<evidence type="ECO:0000256" key="1">
    <source>
        <dbReference type="ARBA" id="ARBA00001933"/>
    </source>
</evidence>
<protein>
    <recommendedName>
        <fullName evidence="6">Pyridoxal-dependent decarboxylase domain protein</fullName>
    </recommendedName>
</protein>
<proteinExistence type="predicted"/>
<keyword evidence="3" id="KW-0456">Lyase</keyword>
<dbReference type="InterPro" id="IPR015424">
    <property type="entry name" value="PyrdxlP-dep_Trfase"/>
</dbReference>
<evidence type="ECO:0008006" key="6">
    <source>
        <dbReference type="Google" id="ProtNLM"/>
    </source>
</evidence>
<accession>A0ABQ9SNK2</accession>
<dbReference type="InterPro" id="IPR002129">
    <property type="entry name" value="PyrdxlP-dep_de-COase"/>
</dbReference>
<dbReference type="SUPFAM" id="SSF53383">
    <property type="entry name" value="PLP-dependent transferases"/>
    <property type="match status" value="1"/>
</dbReference>
<dbReference type="GeneID" id="85375250"/>
<dbReference type="InterPro" id="IPR015421">
    <property type="entry name" value="PyrdxlP-dep_Trfase_major"/>
</dbReference>
<evidence type="ECO:0000256" key="2">
    <source>
        <dbReference type="ARBA" id="ARBA00022898"/>
    </source>
</evidence>
<keyword evidence="2" id="KW-0663">Pyridoxal phosphate</keyword>
<dbReference type="InterPro" id="IPR050477">
    <property type="entry name" value="GrpII_AminoAcid_Decarb"/>
</dbReference>
<gene>
    <name evidence="4" type="ORF">CPAR01_07080</name>
</gene>
<dbReference type="PANTHER" id="PTHR42735">
    <property type="match status" value="1"/>
</dbReference>
<dbReference type="Pfam" id="PF00282">
    <property type="entry name" value="Pyridoxal_deC"/>
    <property type="match status" value="1"/>
</dbReference>
<comment type="caution">
    <text evidence="4">The sequence shown here is derived from an EMBL/GenBank/DDBJ whole genome shotgun (WGS) entry which is preliminary data.</text>
</comment>
<sequence>MPANGTQPCNIDENQAKHALVSSWFLGPRAENLDVLEKLFSQALLRQKKTRIELAGDIDKDIFITEDMKKLDIYQQSIHRLSKNSADLSGKLAKHSVPFWSPRYNAHMNMDTTLASIIGYMSTMIYNPNNVATEASPYTTGVERQVGQELSEMLGYNRQDENPAPWGHITCDGSVANLEAIWATRNLKFYPISLKLAIEKGPLNFLSVVEPAFEVETCNAGSKKFMELSNKELLNLTPSTVLSIPTLLGKKYSISPDFLQDALRPYLVQTTGKDELERKLEINPGKYMICATKHYSWPKGGGSQTAISGIGSENFVDINVDNEARMNPKDLRAKLDECISNNTPIFGVVAIMGSTEHGACDPLAEIIKIRDEYQKKEGVSFAVHCDAAWGGYFASLLWERDGRGPGDIPYVPAMPLNPYTKTQLEALKHADSITIDPHKSGYINYPAGGLCYRDGRMRYLLTWTSPIVFHSDDDKGSMGVYGVEGSKPGASAVATWLTHQSLGLDQEGYGRLLGEAIFSCTKVGSTLNSLLLGILLWANVSFLQQLYCHWVTMTPKPQDRPADSLIVVPLIRLPSERTPGIGVEVQKDYIRKNILGRDNKTLFEDKKAWDLLCELGGDLMINAFATNFTIDNEVNQDVGEANYLNQWIFSKLSVSSEKDVVKERPLFLTSSEFGEKAYGKCLETFKLRLGLKTTDKEGNVKPSRGSLRFLVNVTMSPWPTSPDFMSRMVEEFRKIAERGVNRVIIRNKRTPDFHGFVVQGLEKLYYTHIAMFNMANHRKQLIITADLPANVQARYEEERSKNPGQFYTIANMEKEMLENLLDGLLNPDTASKLKFRLDKGIPAGDTPPLEEGFALSNARVVVDESMAFAALDDEYPAKMPFYLYGSKSEVHLDHILKTAPNAQISADLVKTNLTEHLTDEQLKEGVVVVLDDVFEASLQPLPYFKPHRPTTVQESDKQKHVLNLEAPGFSLKKGFDHKASAYKTYEEAKSGKGQSIATGTISIGDAVFADWDDVNMDPAADNDHQR</sequence>
<comment type="cofactor">
    <cofactor evidence="1">
        <name>pyridoxal 5'-phosphate</name>
        <dbReference type="ChEBI" id="CHEBI:597326"/>
    </cofactor>
</comment>
<dbReference type="Gene3D" id="3.40.640.10">
    <property type="entry name" value="Type I PLP-dependent aspartate aminotransferase-like (Major domain)"/>
    <property type="match status" value="1"/>
</dbReference>
<dbReference type="PANTHER" id="PTHR42735:SF4">
    <property type="entry name" value="PYRIDOXAL PHOSPHATE-DEPENDENT DECARBOXYLASE FAMILY PROTEIN"/>
    <property type="match status" value="1"/>
</dbReference>